<dbReference type="RefSeq" id="WP_013782408.1">
    <property type="nucleotide sequence ID" value="NC_015520.1"/>
</dbReference>
<dbReference type="KEGG" id="mas:Mahau_2874"/>
<sequence length="135" mass="15132">MKKKVIIIGIILCLIVSAAIYFSLPAPIINNKDNLQIYRVSIANSKYDYDDVTSQIDCNKLAQLISTYNRSKLPHSFAPHQITVGEIEIDAIADNKVMHIILGDVNVVYESADKGGYTIYNSEQLESEVLQMIQK</sequence>
<accession>F4A0D6</accession>
<organism evidence="1 2">
    <name type="scientific">Mahella australiensis (strain DSM 15567 / CIP 107919 / 50-1 BON)</name>
    <dbReference type="NCBI Taxonomy" id="697281"/>
    <lineage>
        <taxon>Bacteria</taxon>
        <taxon>Bacillati</taxon>
        <taxon>Bacillota</taxon>
        <taxon>Clostridia</taxon>
        <taxon>Thermoanaerobacterales</taxon>
        <taxon>Thermoanaerobacterales Family IV. Incertae Sedis</taxon>
        <taxon>Mahella</taxon>
    </lineage>
</organism>
<dbReference type="AlphaFoldDB" id="F4A0D6"/>
<dbReference type="Proteomes" id="UP000008457">
    <property type="component" value="Chromosome"/>
</dbReference>
<reference evidence="2" key="1">
    <citation type="submission" date="2010-11" db="EMBL/GenBank/DDBJ databases">
        <title>The complete genome of Mahella australiensis DSM 15567.</title>
        <authorList>
            <consortium name="US DOE Joint Genome Institute (JGI-PGF)"/>
            <person name="Lucas S."/>
            <person name="Copeland A."/>
            <person name="Lapidus A."/>
            <person name="Bruce D."/>
            <person name="Goodwin L."/>
            <person name="Pitluck S."/>
            <person name="Kyrpides N."/>
            <person name="Mavromatis K."/>
            <person name="Pagani I."/>
            <person name="Ivanova N."/>
            <person name="Teshima H."/>
            <person name="Brettin T."/>
            <person name="Detter J.C."/>
            <person name="Han C."/>
            <person name="Tapia R."/>
            <person name="Land M."/>
            <person name="Hauser L."/>
            <person name="Markowitz V."/>
            <person name="Cheng J.-F."/>
            <person name="Hugenholtz P."/>
            <person name="Woyke T."/>
            <person name="Wu D."/>
            <person name="Spring S."/>
            <person name="Pukall R."/>
            <person name="Steenblock K."/>
            <person name="Schneider S."/>
            <person name="Klenk H.-P."/>
            <person name="Eisen J.A."/>
        </authorList>
    </citation>
    <scope>NUCLEOTIDE SEQUENCE [LARGE SCALE GENOMIC DNA]</scope>
    <source>
        <strain evidence="2">DSM 15567 / CIP 107919 / 50-1 BON</strain>
    </source>
</reference>
<dbReference type="HOGENOM" id="CLU_1883239_0_0_9"/>
<keyword evidence="2" id="KW-1185">Reference proteome</keyword>
<dbReference type="eggNOG" id="ENOG502ZFTG">
    <property type="taxonomic scope" value="Bacteria"/>
</dbReference>
<gene>
    <name evidence="1" type="ordered locus">Mahau_2874</name>
</gene>
<dbReference type="EMBL" id="CP002360">
    <property type="protein sequence ID" value="AEE97997.1"/>
    <property type="molecule type" value="Genomic_DNA"/>
</dbReference>
<proteinExistence type="predicted"/>
<dbReference type="OrthoDB" id="9977730at2"/>
<evidence type="ECO:0000313" key="1">
    <source>
        <dbReference type="EMBL" id="AEE97997.1"/>
    </source>
</evidence>
<reference evidence="1 2" key="2">
    <citation type="journal article" date="2011" name="Stand. Genomic Sci.">
        <title>Complete genome sequence of Mahella australiensis type strain (50-1 BON).</title>
        <authorList>
            <person name="Sikorski J."/>
            <person name="Teshima H."/>
            <person name="Nolan M."/>
            <person name="Lucas S."/>
            <person name="Hammon N."/>
            <person name="Deshpande S."/>
            <person name="Cheng J.F."/>
            <person name="Pitluck S."/>
            <person name="Liolios K."/>
            <person name="Pagani I."/>
            <person name="Ivanova N."/>
            <person name="Huntemann M."/>
            <person name="Mavromatis K."/>
            <person name="Ovchinikova G."/>
            <person name="Pati A."/>
            <person name="Tapia R."/>
            <person name="Han C."/>
            <person name="Goodwin L."/>
            <person name="Chen A."/>
            <person name="Palaniappan K."/>
            <person name="Land M."/>
            <person name="Hauser L."/>
            <person name="Ngatchou-Djao O.D."/>
            <person name="Rohde M."/>
            <person name="Pukall R."/>
            <person name="Spring S."/>
            <person name="Abt B."/>
            <person name="Goker M."/>
            <person name="Detter J.C."/>
            <person name="Woyke T."/>
            <person name="Bristow J."/>
            <person name="Markowitz V."/>
            <person name="Hugenholtz P."/>
            <person name="Eisen J.A."/>
            <person name="Kyrpides N.C."/>
            <person name="Klenk H.P."/>
            <person name="Lapidus A."/>
        </authorList>
    </citation>
    <scope>NUCLEOTIDE SEQUENCE [LARGE SCALE GENOMIC DNA]</scope>
    <source>
        <strain evidence="2">DSM 15567 / CIP 107919 / 50-1 BON</strain>
    </source>
</reference>
<protein>
    <submittedName>
        <fullName evidence="1">Uncharacterized protein</fullName>
    </submittedName>
</protein>
<name>F4A0D6_MAHA5</name>
<evidence type="ECO:0000313" key="2">
    <source>
        <dbReference type="Proteomes" id="UP000008457"/>
    </source>
</evidence>